<name>A0AA38PM02_9AGAR</name>
<protein>
    <submittedName>
        <fullName evidence="1">Uncharacterized protein</fullName>
    </submittedName>
</protein>
<dbReference type="EMBL" id="MU805937">
    <property type="protein sequence ID" value="KAJ3845405.1"/>
    <property type="molecule type" value="Genomic_DNA"/>
</dbReference>
<dbReference type="AlphaFoldDB" id="A0AA38PM02"/>
<organism evidence="1 2">
    <name type="scientific">Lentinula raphanica</name>
    <dbReference type="NCBI Taxonomy" id="153919"/>
    <lineage>
        <taxon>Eukaryota</taxon>
        <taxon>Fungi</taxon>
        <taxon>Dikarya</taxon>
        <taxon>Basidiomycota</taxon>
        <taxon>Agaricomycotina</taxon>
        <taxon>Agaricomycetes</taxon>
        <taxon>Agaricomycetidae</taxon>
        <taxon>Agaricales</taxon>
        <taxon>Marasmiineae</taxon>
        <taxon>Omphalotaceae</taxon>
        <taxon>Lentinula</taxon>
    </lineage>
</organism>
<comment type="caution">
    <text evidence="1">The sequence shown here is derived from an EMBL/GenBank/DDBJ whole genome shotgun (WGS) entry which is preliminary data.</text>
</comment>
<reference evidence="1" key="1">
    <citation type="submission" date="2022-08" db="EMBL/GenBank/DDBJ databases">
        <authorList>
            <consortium name="DOE Joint Genome Institute"/>
            <person name="Min B."/>
            <person name="Riley R."/>
            <person name="Sierra-Patev S."/>
            <person name="Naranjo-Ortiz M."/>
            <person name="Looney B."/>
            <person name="Konkel Z."/>
            <person name="Slot J.C."/>
            <person name="Sakamoto Y."/>
            <person name="Steenwyk J.L."/>
            <person name="Rokas A."/>
            <person name="Carro J."/>
            <person name="Camarero S."/>
            <person name="Ferreira P."/>
            <person name="Molpeceres G."/>
            <person name="Ruiz-Duenas F.J."/>
            <person name="Serrano A."/>
            <person name="Henrissat B."/>
            <person name="Drula E."/>
            <person name="Hughes K.W."/>
            <person name="Mata J.L."/>
            <person name="Ishikawa N.K."/>
            <person name="Vargas-Isla R."/>
            <person name="Ushijima S."/>
            <person name="Smith C.A."/>
            <person name="Ahrendt S."/>
            <person name="Andreopoulos W."/>
            <person name="He G."/>
            <person name="Labutti K."/>
            <person name="Lipzen A."/>
            <person name="Ng V."/>
            <person name="Sandor L."/>
            <person name="Barry K."/>
            <person name="Martinez A.T."/>
            <person name="Xiao Y."/>
            <person name="Gibbons J.G."/>
            <person name="Terashima K."/>
            <person name="Hibbett D.S."/>
            <person name="Grigoriev I.V."/>
        </authorList>
    </citation>
    <scope>NUCLEOTIDE SEQUENCE</scope>
    <source>
        <strain evidence="1">TFB9207</strain>
    </source>
</reference>
<keyword evidence="2" id="KW-1185">Reference proteome</keyword>
<accession>A0AA38PM02</accession>
<sequence length="452" mass="51485">MQSSLSLPNELLHYIIEYIAYTPPVPPGHASSKSLFKRASRELLELSVVDWRLRRACLPFLFVNIKVLFNRDATNFKNYIALFSRFTKVLVIGSHSISRAGDQIMSQMIPQLAHLFFVELCDSRLRTDLLKTMLAHPTVASILVNDLPDESICNDDLSKIISGYQNNLHAFSPRFQLYSDRGMRLACLKLCDFDAHSLDSRLFSSRSLQGLEKIQVNQDADPLSPSLLSELSSIHPNLNECWLLEYELFRRRSSRQRTPFLSFFLEESQKQNLKQFFSIEEVGLHRASGRPSHEWYVMALTLKITCSNASLLEILTLAASSFPKLKFLTLDLDSNAQAVYDISDLASVFARFSCLRVLYFCNVIRWISFEPTNLPSVQQMEHRVSLLTGCLAKTVKTLDSFHIDEHSHKGEKLGPCTDWSLQAWLHVLDSSREVGGTLLITNWGPKLPELEP</sequence>
<evidence type="ECO:0000313" key="2">
    <source>
        <dbReference type="Proteomes" id="UP001163846"/>
    </source>
</evidence>
<gene>
    <name evidence="1" type="ORF">F5878DRAFT_206636</name>
</gene>
<dbReference type="Proteomes" id="UP001163846">
    <property type="component" value="Unassembled WGS sequence"/>
</dbReference>
<evidence type="ECO:0000313" key="1">
    <source>
        <dbReference type="EMBL" id="KAJ3845405.1"/>
    </source>
</evidence>
<proteinExistence type="predicted"/>